<keyword evidence="8" id="KW-0902">Two-component regulatory system</keyword>
<dbReference type="SMART" id="SM00387">
    <property type="entry name" value="HATPase_c"/>
    <property type="match status" value="1"/>
</dbReference>
<comment type="catalytic activity">
    <reaction evidence="1">
        <text>ATP + protein L-histidine = ADP + protein N-phospho-L-histidine.</text>
        <dbReference type="EC" id="2.7.13.3"/>
    </reaction>
</comment>
<dbReference type="AlphaFoldDB" id="A0A8J3W5M7"/>
<keyword evidence="9" id="KW-0472">Membrane</keyword>
<dbReference type="InterPro" id="IPR005467">
    <property type="entry name" value="His_kinase_dom"/>
</dbReference>
<dbReference type="InterPro" id="IPR003661">
    <property type="entry name" value="HisK_dim/P_dom"/>
</dbReference>
<feature type="domain" description="Histidine kinase" evidence="11">
    <location>
        <begin position="510"/>
        <end position="732"/>
    </location>
</feature>
<dbReference type="InterPro" id="IPR036890">
    <property type="entry name" value="HATPase_C_sf"/>
</dbReference>
<dbReference type="InterPro" id="IPR050736">
    <property type="entry name" value="Sensor_HK_Regulatory"/>
</dbReference>
<evidence type="ECO:0000256" key="2">
    <source>
        <dbReference type="ARBA" id="ARBA00001968"/>
    </source>
</evidence>
<dbReference type="PANTHER" id="PTHR43711">
    <property type="entry name" value="TWO-COMPONENT HISTIDINE KINASE"/>
    <property type="match status" value="1"/>
</dbReference>
<dbReference type="EMBL" id="BOOH01000021">
    <property type="protein sequence ID" value="GIH76730.1"/>
    <property type="molecule type" value="Genomic_DNA"/>
</dbReference>
<evidence type="ECO:0000256" key="5">
    <source>
        <dbReference type="ARBA" id="ARBA00022553"/>
    </source>
</evidence>
<dbReference type="InterPro" id="IPR013656">
    <property type="entry name" value="PAS_4"/>
</dbReference>
<keyword evidence="14" id="KW-1185">Reference proteome</keyword>
<evidence type="ECO:0000256" key="10">
    <source>
        <dbReference type="SAM" id="MobiDB-lite"/>
    </source>
</evidence>
<dbReference type="SMART" id="SM00388">
    <property type="entry name" value="HisKA"/>
    <property type="match status" value="1"/>
</dbReference>
<dbReference type="PROSITE" id="PS50109">
    <property type="entry name" value="HIS_KIN"/>
    <property type="match status" value="1"/>
</dbReference>
<dbReference type="SUPFAM" id="SSF55785">
    <property type="entry name" value="PYP-like sensor domain (PAS domain)"/>
    <property type="match status" value="2"/>
</dbReference>
<keyword evidence="7" id="KW-0418">Kinase</keyword>
<dbReference type="PROSITE" id="PS50113">
    <property type="entry name" value="PAC"/>
    <property type="match status" value="1"/>
</dbReference>
<dbReference type="GO" id="GO:0000155">
    <property type="term" value="F:phosphorelay sensor kinase activity"/>
    <property type="evidence" value="ECO:0007669"/>
    <property type="project" value="InterPro"/>
</dbReference>
<dbReference type="InterPro" id="IPR003018">
    <property type="entry name" value="GAF"/>
</dbReference>
<protein>
    <recommendedName>
        <fullName evidence="4">histidine kinase</fullName>
        <ecNumber evidence="4">2.7.13.3</ecNumber>
    </recommendedName>
</protein>
<dbReference type="SUPFAM" id="SSF47384">
    <property type="entry name" value="Homodimeric domain of signal transducing histidine kinase"/>
    <property type="match status" value="1"/>
</dbReference>
<dbReference type="EC" id="2.7.13.3" evidence="4"/>
<dbReference type="FunFam" id="3.30.565.10:FF:000006">
    <property type="entry name" value="Sensor histidine kinase WalK"/>
    <property type="match status" value="1"/>
</dbReference>
<dbReference type="SMART" id="SM00091">
    <property type="entry name" value="PAS"/>
    <property type="match status" value="2"/>
</dbReference>
<dbReference type="InterPro" id="IPR001610">
    <property type="entry name" value="PAC"/>
</dbReference>
<evidence type="ECO:0000256" key="8">
    <source>
        <dbReference type="ARBA" id="ARBA00023012"/>
    </source>
</evidence>
<proteinExistence type="predicted"/>
<keyword evidence="5" id="KW-0597">Phosphoprotein</keyword>
<dbReference type="InterPro" id="IPR003594">
    <property type="entry name" value="HATPase_dom"/>
</dbReference>
<evidence type="ECO:0000256" key="1">
    <source>
        <dbReference type="ARBA" id="ARBA00000085"/>
    </source>
</evidence>
<dbReference type="Pfam" id="PF08448">
    <property type="entry name" value="PAS_4"/>
    <property type="match status" value="1"/>
</dbReference>
<dbReference type="CDD" id="cd00082">
    <property type="entry name" value="HisKA"/>
    <property type="match status" value="1"/>
</dbReference>
<dbReference type="PANTHER" id="PTHR43711:SF1">
    <property type="entry name" value="HISTIDINE KINASE 1"/>
    <property type="match status" value="1"/>
</dbReference>
<keyword evidence="6" id="KW-0808">Transferase</keyword>
<dbReference type="GO" id="GO:0005886">
    <property type="term" value="C:plasma membrane"/>
    <property type="evidence" value="ECO:0007669"/>
    <property type="project" value="UniProtKB-SubCell"/>
</dbReference>
<dbReference type="InterPro" id="IPR000014">
    <property type="entry name" value="PAS"/>
</dbReference>
<dbReference type="Pfam" id="PF02518">
    <property type="entry name" value="HATPase_c"/>
    <property type="match status" value="1"/>
</dbReference>
<evidence type="ECO:0000259" key="11">
    <source>
        <dbReference type="PROSITE" id="PS50109"/>
    </source>
</evidence>
<dbReference type="InterPro" id="IPR035965">
    <property type="entry name" value="PAS-like_dom_sf"/>
</dbReference>
<dbReference type="Proteomes" id="UP000616724">
    <property type="component" value="Unassembled WGS sequence"/>
</dbReference>
<comment type="caution">
    <text evidence="13">The sequence shown here is derived from an EMBL/GenBank/DDBJ whole genome shotgun (WGS) entry which is preliminary data.</text>
</comment>
<dbReference type="SMART" id="SM00086">
    <property type="entry name" value="PAC"/>
    <property type="match status" value="2"/>
</dbReference>
<evidence type="ECO:0000313" key="13">
    <source>
        <dbReference type="EMBL" id="GIH76730.1"/>
    </source>
</evidence>
<feature type="region of interest" description="Disordered" evidence="10">
    <location>
        <begin position="260"/>
        <end position="279"/>
    </location>
</feature>
<dbReference type="Pfam" id="PF00512">
    <property type="entry name" value="HisKA"/>
    <property type="match status" value="1"/>
</dbReference>
<name>A0A8J3W5M7_9ACTN</name>
<sequence>MRSRAGHGVDRSRAARGPHAGGEHADDDAGVRLQQTFLQALLDSMSSGVAACDADGRMVVFNQSMRQSRPSVPGLHVRDVADAFHLYAADGRSPLQPDQVPLARALGGERVDGEHVIVRLPGTPERRFSVTARPVDAPDGQRLGAMAVMDDITQVHRAQVLRAAQHAVVEALAASPSAEQAATDVVAAVTAALGWRCGEYWEVGPDQSVITRLGAWTAPSRDLSAFLAARPQAMRPGQGVAGTAWAGRRALWVSDLGEDLGEDPDDDLDGDPAAGPAGDRRAVVARGQALAAGLRAAIGLPVRSGAQVLGVLVFFTDTVQEPDEDLVSMLDGVCAHVGRYVERRRAEELALALAASRRQFDRVVSHITDNVWTAEVLDAGTTRSVYQSQNAAPILGRPLPPQEDLAQVMAERVHPEDRAAYAAFVRELCAGEHPVEIECRILGLDERTRWVWIRAIPRHEGDRLFVDGISTDITERHQLADQRERLLDQQQRQVRQLQELDRMKDELMALVTHELRNPIGAIRGYAEMLTDDPELSHAQRAFVEVIDRKSAHLQRLVDDLLDLARLQAGYIAIEARECDLARLVRQAVEDHRPAALAKRLTLAADLPGHLPVHADALRLRQVLDNLLSNAVKYTPDGGIVTVAAGPAAAADAGNPSVVLTVADTGIGIPAEQYGRLFERFFRASTAREAGVKGTGLGLAITKAIVTAHGGAITAAPGEGGGTVFTVILPVGPPTSS</sequence>
<comment type="cofactor">
    <cofactor evidence="2">
        <name>a divalent metal cation</name>
        <dbReference type="ChEBI" id="CHEBI:60240"/>
    </cofactor>
</comment>
<evidence type="ECO:0000256" key="7">
    <source>
        <dbReference type="ARBA" id="ARBA00022777"/>
    </source>
</evidence>
<feature type="compositionally biased region" description="Acidic residues" evidence="10">
    <location>
        <begin position="260"/>
        <end position="270"/>
    </location>
</feature>
<dbReference type="Pfam" id="PF08447">
    <property type="entry name" value="PAS_3"/>
    <property type="match status" value="1"/>
</dbReference>
<dbReference type="CDD" id="cd00130">
    <property type="entry name" value="PAS"/>
    <property type="match status" value="2"/>
</dbReference>
<dbReference type="Pfam" id="PF13185">
    <property type="entry name" value="GAF_2"/>
    <property type="match status" value="1"/>
</dbReference>
<comment type="subcellular location">
    <subcellularLocation>
        <location evidence="3">Cell membrane</location>
    </subcellularLocation>
</comment>
<evidence type="ECO:0000256" key="3">
    <source>
        <dbReference type="ARBA" id="ARBA00004236"/>
    </source>
</evidence>
<dbReference type="InterPro" id="IPR036097">
    <property type="entry name" value="HisK_dim/P_sf"/>
</dbReference>
<reference evidence="13 14" key="1">
    <citation type="submission" date="2021-01" db="EMBL/GenBank/DDBJ databases">
        <title>Whole genome shotgun sequence of Planobispora longispora NBRC 13918.</title>
        <authorList>
            <person name="Komaki H."/>
            <person name="Tamura T."/>
        </authorList>
    </citation>
    <scope>NUCLEOTIDE SEQUENCE [LARGE SCALE GENOMIC DNA]</scope>
    <source>
        <strain evidence="13 14">NBRC 13918</strain>
    </source>
</reference>
<dbReference type="RefSeq" id="WP_203891296.1">
    <property type="nucleotide sequence ID" value="NZ_BOOH01000021.1"/>
</dbReference>
<evidence type="ECO:0000259" key="12">
    <source>
        <dbReference type="PROSITE" id="PS50113"/>
    </source>
</evidence>
<dbReference type="Gene3D" id="1.10.287.130">
    <property type="match status" value="1"/>
</dbReference>
<dbReference type="GO" id="GO:0005509">
    <property type="term" value="F:calcium ion binding"/>
    <property type="evidence" value="ECO:0007669"/>
    <property type="project" value="UniProtKB-ARBA"/>
</dbReference>
<dbReference type="SUPFAM" id="SSF55874">
    <property type="entry name" value="ATPase domain of HSP90 chaperone/DNA topoisomerase II/histidine kinase"/>
    <property type="match status" value="1"/>
</dbReference>
<evidence type="ECO:0000256" key="4">
    <source>
        <dbReference type="ARBA" id="ARBA00012438"/>
    </source>
</evidence>
<evidence type="ECO:0000313" key="14">
    <source>
        <dbReference type="Proteomes" id="UP000616724"/>
    </source>
</evidence>
<dbReference type="InterPro" id="IPR029016">
    <property type="entry name" value="GAF-like_dom_sf"/>
</dbReference>
<dbReference type="SUPFAM" id="SSF55781">
    <property type="entry name" value="GAF domain-like"/>
    <property type="match status" value="1"/>
</dbReference>
<dbReference type="FunFam" id="1.10.287.130:FF:000001">
    <property type="entry name" value="Two-component sensor histidine kinase"/>
    <property type="match status" value="1"/>
</dbReference>
<dbReference type="CDD" id="cd00075">
    <property type="entry name" value="HATPase"/>
    <property type="match status" value="1"/>
</dbReference>
<dbReference type="PRINTS" id="PR00344">
    <property type="entry name" value="BCTRLSENSOR"/>
</dbReference>
<feature type="domain" description="PAC" evidence="12">
    <location>
        <begin position="435"/>
        <end position="485"/>
    </location>
</feature>
<feature type="region of interest" description="Disordered" evidence="10">
    <location>
        <begin position="1"/>
        <end position="28"/>
    </location>
</feature>
<gene>
    <name evidence="13" type="ORF">Plo01_31590</name>
</gene>
<accession>A0A8J3W5M7</accession>
<dbReference type="InterPro" id="IPR013655">
    <property type="entry name" value="PAS_fold_3"/>
</dbReference>
<evidence type="ECO:0000256" key="6">
    <source>
        <dbReference type="ARBA" id="ARBA00022679"/>
    </source>
</evidence>
<dbReference type="Gene3D" id="3.30.450.20">
    <property type="entry name" value="PAS domain"/>
    <property type="match status" value="2"/>
</dbReference>
<dbReference type="InterPro" id="IPR004358">
    <property type="entry name" value="Sig_transdc_His_kin-like_C"/>
</dbReference>
<dbReference type="Gene3D" id="3.30.565.10">
    <property type="entry name" value="Histidine kinase-like ATPase, C-terminal domain"/>
    <property type="match status" value="1"/>
</dbReference>
<dbReference type="InterPro" id="IPR000700">
    <property type="entry name" value="PAS-assoc_C"/>
</dbReference>
<dbReference type="Gene3D" id="3.30.450.40">
    <property type="match status" value="1"/>
</dbReference>
<organism evidence="13 14">
    <name type="scientific">Planobispora longispora</name>
    <dbReference type="NCBI Taxonomy" id="28887"/>
    <lineage>
        <taxon>Bacteria</taxon>
        <taxon>Bacillati</taxon>
        <taxon>Actinomycetota</taxon>
        <taxon>Actinomycetes</taxon>
        <taxon>Streptosporangiales</taxon>
        <taxon>Streptosporangiaceae</taxon>
        <taxon>Planobispora</taxon>
    </lineage>
</organism>
<evidence type="ECO:0000256" key="9">
    <source>
        <dbReference type="ARBA" id="ARBA00023136"/>
    </source>
</evidence>